<dbReference type="AlphaFoldDB" id="A0A0D7B6J7"/>
<protein>
    <recommendedName>
        <fullName evidence="2">DUF7137 domain-containing protein</fullName>
    </recommendedName>
</protein>
<feature type="region of interest" description="Disordered" evidence="1">
    <location>
        <begin position="1"/>
        <end position="22"/>
    </location>
</feature>
<dbReference type="PANTHER" id="PTHR42028">
    <property type="entry name" value="CHROMOSOME 1, WHOLE GENOME SHOTGUN SEQUENCE"/>
    <property type="match status" value="1"/>
</dbReference>
<evidence type="ECO:0000256" key="1">
    <source>
        <dbReference type="SAM" id="MobiDB-lite"/>
    </source>
</evidence>
<reference evidence="3 4" key="1">
    <citation type="journal article" date="2015" name="Fungal Genet. Biol.">
        <title>Evolution of novel wood decay mechanisms in Agaricales revealed by the genome sequences of Fistulina hepatica and Cylindrobasidium torrendii.</title>
        <authorList>
            <person name="Floudas D."/>
            <person name="Held B.W."/>
            <person name="Riley R."/>
            <person name="Nagy L.G."/>
            <person name="Koehler G."/>
            <person name="Ransdell A.S."/>
            <person name="Younus H."/>
            <person name="Chow J."/>
            <person name="Chiniquy J."/>
            <person name="Lipzen A."/>
            <person name="Tritt A."/>
            <person name="Sun H."/>
            <person name="Haridas S."/>
            <person name="LaButti K."/>
            <person name="Ohm R.A."/>
            <person name="Kues U."/>
            <person name="Blanchette R.A."/>
            <person name="Grigoriev I.V."/>
            <person name="Minto R.E."/>
            <person name="Hibbett D.S."/>
        </authorList>
    </citation>
    <scope>NUCLEOTIDE SEQUENCE [LARGE SCALE GENOMIC DNA]</scope>
    <source>
        <strain evidence="3 4">FP15055 ss-10</strain>
    </source>
</reference>
<feature type="domain" description="DUF7137" evidence="2">
    <location>
        <begin position="24"/>
        <end position="161"/>
    </location>
</feature>
<dbReference type="OrthoDB" id="2435509at2759"/>
<dbReference type="EMBL" id="KN880564">
    <property type="protein sequence ID" value="KIY66137.1"/>
    <property type="molecule type" value="Genomic_DNA"/>
</dbReference>
<keyword evidence="4" id="KW-1185">Reference proteome</keyword>
<evidence type="ECO:0000313" key="4">
    <source>
        <dbReference type="Proteomes" id="UP000054007"/>
    </source>
</evidence>
<evidence type="ECO:0000313" key="3">
    <source>
        <dbReference type="EMBL" id="KIY66137.1"/>
    </source>
</evidence>
<organism evidence="3 4">
    <name type="scientific">Cylindrobasidium torrendii FP15055 ss-10</name>
    <dbReference type="NCBI Taxonomy" id="1314674"/>
    <lineage>
        <taxon>Eukaryota</taxon>
        <taxon>Fungi</taxon>
        <taxon>Dikarya</taxon>
        <taxon>Basidiomycota</taxon>
        <taxon>Agaricomycotina</taxon>
        <taxon>Agaricomycetes</taxon>
        <taxon>Agaricomycetidae</taxon>
        <taxon>Agaricales</taxon>
        <taxon>Marasmiineae</taxon>
        <taxon>Physalacriaceae</taxon>
        <taxon>Cylindrobasidium</taxon>
    </lineage>
</organism>
<gene>
    <name evidence="3" type="ORF">CYLTODRAFT_412060</name>
</gene>
<proteinExistence type="predicted"/>
<dbReference type="Pfam" id="PF23585">
    <property type="entry name" value="DUF7137"/>
    <property type="match status" value="1"/>
</dbReference>
<accession>A0A0D7B6J7</accession>
<dbReference type="InterPro" id="IPR055561">
    <property type="entry name" value="DUF7137"/>
</dbReference>
<sequence>MPTTSATSQSRSQSGSSSISIPQTAAAGGVTITQPPQTATSYFKIAQNNLVTFGWNMTSVLVEPTSLTVSAQCDNGNTYPVGPTDGIIEGDATQVVWDVYSWQQSHSNNPLPQGTCTLMICDERGYGASRLGGYMNPNSQLTFAFYTPQAYTPISSGWECTVCDHGFAAYASNPTFVTLSATVLVVFLSGFQLLRNAARAV</sequence>
<dbReference type="Proteomes" id="UP000054007">
    <property type="component" value="Unassembled WGS sequence"/>
</dbReference>
<dbReference type="PANTHER" id="PTHR42028:SF1">
    <property type="entry name" value="YALI0E30657P"/>
    <property type="match status" value="1"/>
</dbReference>
<evidence type="ECO:0000259" key="2">
    <source>
        <dbReference type="Pfam" id="PF23585"/>
    </source>
</evidence>
<name>A0A0D7B6J7_9AGAR</name>
<dbReference type="STRING" id="1314674.A0A0D7B6J7"/>